<comment type="caution">
    <text evidence="2">The sequence shown here is derived from an EMBL/GenBank/DDBJ whole genome shotgun (WGS) entry which is preliminary data.</text>
</comment>
<reference evidence="2 3" key="1">
    <citation type="submission" date="2024-07" db="EMBL/GenBank/DDBJ databases">
        <title>Draft sequence of the Neodothiora populina.</title>
        <authorList>
            <person name="Drown D.D."/>
            <person name="Schuette U.S."/>
            <person name="Buechlein A.B."/>
            <person name="Rusch D.R."/>
            <person name="Winton L.W."/>
            <person name="Adams G.A."/>
        </authorList>
    </citation>
    <scope>NUCLEOTIDE SEQUENCE [LARGE SCALE GENOMIC DNA]</scope>
    <source>
        <strain evidence="2 3">CPC 39397</strain>
    </source>
</reference>
<evidence type="ECO:0000256" key="1">
    <source>
        <dbReference type="SAM" id="MobiDB-lite"/>
    </source>
</evidence>
<dbReference type="EMBL" id="JBFMKM010000009">
    <property type="protein sequence ID" value="KAL1303924.1"/>
    <property type="molecule type" value="Genomic_DNA"/>
</dbReference>
<keyword evidence="3" id="KW-1185">Reference proteome</keyword>
<dbReference type="Proteomes" id="UP001562354">
    <property type="component" value="Unassembled WGS sequence"/>
</dbReference>
<accession>A0ABR3PCQ9</accession>
<organism evidence="2 3">
    <name type="scientific">Neodothiora populina</name>
    <dbReference type="NCBI Taxonomy" id="2781224"/>
    <lineage>
        <taxon>Eukaryota</taxon>
        <taxon>Fungi</taxon>
        <taxon>Dikarya</taxon>
        <taxon>Ascomycota</taxon>
        <taxon>Pezizomycotina</taxon>
        <taxon>Dothideomycetes</taxon>
        <taxon>Dothideomycetidae</taxon>
        <taxon>Dothideales</taxon>
        <taxon>Dothioraceae</taxon>
        <taxon>Neodothiora</taxon>
    </lineage>
</organism>
<feature type="compositionally biased region" description="Polar residues" evidence="1">
    <location>
        <begin position="158"/>
        <end position="181"/>
    </location>
</feature>
<feature type="compositionally biased region" description="Polar residues" evidence="1">
    <location>
        <begin position="353"/>
        <end position="374"/>
    </location>
</feature>
<feature type="region of interest" description="Disordered" evidence="1">
    <location>
        <begin position="334"/>
        <end position="374"/>
    </location>
</feature>
<feature type="region of interest" description="Disordered" evidence="1">
    <location>
        <begin position="283"/>
        <end position="307"/>
    </location>
</feature>
<feature type="region of interest" description="Disordered" evidence="1">
    <location>
        <begin position="120"/>
        <end position="184"/>
    </location>
</feature>
<protein>
    <submittedName>
        <fullName evidence="2">Uncharacterized protein</fullName>
    </submittedName>
</protein>
<gene>
    <name evidence="2" type="ORF">AAFC00_000377</name>
</gene>
<dbReference type="GeneID" id="95974080"/>
<sequence>MASNGPYYQPVPPEQNASDDFKLSQGLLDYAALAPPASMYPDPNQTQMDAGYHHTQQQLVENEVEDHAQLQGLVEAATSAAAQEQIRQRAQLPQLPQFAAHEEPHIDSSEQELASLLQRDATRPNGKRKRSHPDETDADPELSLDSVLSDRPKRQKRTTLASSESQNQEGHVSLRQHSNPIESPHHLDARAAGVHSAAALFRPPSDSSKKYTRPPMSKLFASLELSPENFLYLQAAAKQFMLDPEYPQRQACVGNRGKGDSDMVKLRLHHCVREFLEQDGWGEKYFGENAPPPDDGGNPSESHRRKFLWPHDKDRIIALCTPLLRRMVTNERQRQYAVESRKVGKTDNKNDVDNTQENDANSHGQSNDSAQQNFDPRLAQTPAYQIYMLDKDTKQLLRDRVDYALHEHLDWQLLTQEVQNFRNEMAQSEDPSEAVADMSDTYTVKVLTSGGLTTISTEGEWQLACQDVHSTVWLENLIKIVVDCAP</sequence>
<dbReference type="RefSeq" id="XP_069200199.1">
    <property type="nucleotide sequence ID" value="XM_069343460.1"/>
</dbReference>
<name>A0ABR3PCQ9_9PEZI</name>
<evidence type="ECO:0000313" key="3">
    <source>
        <dbReference type="Proteomes" id="UP001562354"/>
    </source>
</evidence>
<proteinExistence type="predicted"/>
<evidence type="ECO:0000313" key="2">
    <source>
        <dbReference type="EMBL" id="KAL1303924.1"/>
    </source>
</evidence>
<feature type="compositionally biased region" description="Basic and acidic residues" evidence="1">
    <location>
        <begin position="334"/>
        <end position="352"/>
    </location>
</feature>